<dbReference type="GO" id="GO:0003723">
    <property type="term" value="F:RNA binding"/>
    <property type="evidence" value="ECO:0007669"/>
    <property type="project" value="UniProtKB-UniRule"/>
</dbReference>
<dbReference type="Proteomes" id="UP000092462">
    <property type="component" value="Unassembled WGS sequence"/>
</dbReference>
<dbReference type="VEuPathDB" id="VectorBase:PPAPM1_011383"/>
<dbReference type="AlphaFoldDB" id="A0A1B0GNH4"/>
<dbReference type="SUPFAM" id="SSF54768">
    <property type="entry name" value="dsRNA-binding domain-like"/>
    <property type="match status" value="1"/>
</dbReference>
<sequence>MVPPPVQDVAPPVQAKMELAGQEDAVMTSAENQEDKKMNVEDEAGASGELGAARRRILGLTKKKISNKERRIRQNRRLRKMLTPKNAITALHELQGPSTLDFMIAGIEGFGKNNAAEKALRDFVIAKMAAKARRVKEEKSIEAGEAEMKEGTEQEEVDDVPMLNLVSFALHKLFTEWEAEGFTVPDFRNGQEAVQQMVVDGANGAEQPVAKTLPAPREELPPNAAATHPTMLLSIMSPGTQFVDVGSEGKPPNVVHTVSVSLNGKNYVGTGRTKKLARKNAAMEACMDRYGVKFNPDIVEAS</sequence>
<keyword evidence="3" id="KW-1185">Reference proteome</keyword>
<dbReference type="Pfam" id="PF00035">
    <property type="entry name" value="dsrm"/>
    <property type="match status" value="1"/>
</dbReference>
<evidence type="ECO:0000313" key="2">
    <source>
        <dbReference type="EnsemblMetazoa" id="PPAI004847-PA"/>
    </source>
</evidence>
<dbReference type="Gene3D" id="3.30.160.20">
    <property type="match status" value="1"/>
</dbReference>
<dbReference type="InterPro" id="IPR014720">
    <property type="entry name" value="dsRBD_dom"/>
</dbReference>
<name>A0A1B0GNH4_PHLPP</name>
<dbReference type="PROSITE" id="PS50137">
    <property type="entry name" value="DS_RBD"/>
    <property type="match status" value="1"/>
</dbReference>
<evidence type="ECO:0000313" key="3">
    <source>
        <dbReference type="Proteomes" id="UP000092462"/>
    </source>
</evidence>
<organism evidence="2 3">
    <name type="scientific">Phlebotomus papatasi</name>
    <name type="common">Sandfly</name>
    <dbReference type="NCBI Taxonomy" id="29031"/>
    <lineage>
        <taxon>Eukaryota</taxon>
        <taxon>Metazoa</taxon>
        <taxon>Ecdysozoa</taxon>
        <taxon>Arthropoda</taxon>
        <taxon>Hexapoda</taxon>
        <taxon>Insecta</taxon>
        <taxon>Pterygota</taxon>
        <taxon>Neoptera</taxon>
        <taxon>Endopterygota</taxon>
        <taxon>Diptera</taxon>
        <taxon>Nematocera</taxon>
        <taxon>Psychodoidea</taxon>
        <taxon>Psychodidae</taxon>
        <taxon>Phlebotomus</taxon>
        <taxon>Phlebotomus</taxon>
    </lineage>
</organism>
<reference evidence="2" key="1">
    <citation type="submission" date="2022-08" db="UniProtKB">
        <authorList>
            <consortium name="EnsemblMetazoa"/>
        </authorList>
    </citation>
    <scope>IDENTIFICATION</scope>
    <source>
        <strain evidence="2">Israel</strain>
    </source>
</reference>
<dbReference type="VEuPathDB" id="VectorBase:PPAI004847"/>
<dbReference type="EnsemblMetazoa" id="PPAI004847-RA">
    <property type="protein sequence ID" value="PPAI004847-PA"/>
    <property type="gene ID" value="PPAI004847"/>
</dbReference>
<feature type="region of interest" description="Disordered" evidence="1">
    <location>
        <begin position="20"/>
        <end position="48"/>
    </location>
</feature>
<evidence type="ECO:0000256" key="1">
    <source>
        <dbReference type="SAM" id="MobiDB-lite"/>
    </source>
</evidence>
<dbReference type="GO" id="GO:0010468">
    <property type="term" value="P:regulation of gene expression"/>
    <property type="evidence" value="ECO:0007669"/>
    <property type="project" value="UniProtKB-ARBA"/>
</dbReference>
<dbReference type="EMBL" id="AJVK01029476">
    <property type="status" value="NOT_ANNOTATED_CDS"/>
    <property type="molecule type" value="Genomic_DNA"/>
</dbReference>
<protein>
    <submittedName>
        <fullName evidence="2">Uncharacterized protein</fullName>
    </submittedName>
</protein>
<proteinExistence type="predicted"/>
<accession>A0A1B0GNH4</accession>